<reference evidence="1 2" key="1">
    <citation type="submission" date="2015-04" db="EMBL/GenBank/DDBJ databases">
        <authorList>
            <person name="Syromyatnikov M.Y."/>
            <person name="Popov V.N."/>
        </authorList>
    </citation>
    <scope>NUCLEOTIDE SEQUENCE [LARGE SCALE GENOMIC DNA]</scope>
</reference>
<dbReference type="AlphaFoldDB" id="A0A1J1IM00"/>
<evidence type="ECO:0000313" key="2">
    <source>
        <dbReference type="Proteomes" id="UP000183832"/>
    </source>
</evidence>
<name>A0A1J1IM00_9DIPT</name>
<evidence type="ECO:0000313" key="1">
    <source>
        <dbReference type="EMBL" id="CRL01269.1"/>
    </source>
</evidence>
<dbReference type="EMBL" id="CVRI01000055">
    <property type="protein sequence ID" value="CRL01269.1"/>
    <property type="molecule type" value="Genomic_DNA"/>
</dbReference>
<proteinExistence type="predicted"/>
<sequence>MAFIIICVNKSEHNNVCLIIACAIRKKKTFNVNLVTRNFQSIREKNINSAKMYNVPPKFNQICRLCLTFVEVNGSSSSSNNNSDDFVKKLSIFNNNVQHHMNKVDKKSSHVHDDDQLNKKLKRSNEISISLSGGGSASVINNGFPSDDDDSEWDISKRILQCLSIKKCLEFNIKLFNDYFNSKMICSLDYMKQTLFYSVGMESKSKKQRKLHNT</sequence>
<dbReference type="Proteomes" id="UP000183832">
    <property type="component" value="Unassembled WGS sequence"/>
</dbReference>
<protein>
    <submittedName>
        <fullName evidence="1">CLUMA_CG014697, isoform A</fullName>
    </submittedName>
</protein>
<dbReference type="OrthoDB" id="2162994at2759"/>
<gene>
    <name evidence="1" type="ORF">CLUMA_CG014697</name>
</gene>
<accession>A0A1J1IM00</accession>
<keyword evidence="2" id="KW-1185">Reference proteome</keyword>
<organism evidence="1 2">
    <name type="scientific">Clunio marinus</name>
    <dbReference type="NCBI Taxonomy" id="568069"/>
    <lineage>
        <taxon>Eukaryota</taxon>
        <taxon>Metazoa</taxon>
        <taxon>Ecdysozoa</taxon>
        <taxon>Arthropoda</taxon>
        <taxon>Hexapoda</taxon>
        <taxon>Insecta</taxon>
        <taxon>Pterygota</taxon>
        <taxon>Neoptera</taxon>
        <taxon>Endopterygota</taxon>
        <taxon>Diptera</taxon>
        <taxon>Nematocera</taxon>
        <taxon>Chironomoidea</taxon>
        <taxon>Chironomidae</taxon>
        <taxon>Clunio</taxon>
    </lineage>
</organism>